<reference evidence="2" key="1">
    <citation type="journal article" date="2021" name="bioRxiv">
        <title>Whole Genome Assembly and Annotation of Northern Wild Rice, Zizania palustris L., Supports a Whole Genome Duplication in the Zizania Genus.</title>
        <authorList>
            <person name="Haas M."/>
            <person name="Kono T."/>
            <person name="Macchietto M."/>
            <person name="Millas R."/>
            <person name="McGilp L."/>
            <person name="Shao M."/>
            <person name="Duquette J."/>
            <person name="Hirsch C.N."/>
            <person name="Kimball J."/>
        </authorList>
    </citation>
    <scope>NUCLEOTIDE SEQUENCE</scope>
    <source>
        <tissue evidence="2">Fresh leaf tissue</tissue>
    </source>
</reference>
<gene>
    <name evidence="2" type="ORF">GUJ93_ZPchr0011g27192</name>
</gene>
<protein>
    <recommendedName>
        <fullName evidence="4">Pectinesterase inhibitor domain-containing protein</fullName>
    </recommendedName>
</protein>
<sequence>MAASLALPLKPLVILLVVVAAGAVVVVDASGEESSVQSAEILCAKTVDPDRCKTVVPVIPGITMERNEALFAEMSLYYAAGVAIEAKKMAYDATSLLSYSGANKDDALKHSCLVSCTKTVDLLHLILSPAEPRDGGTPFRLQKETILNIHRNLTGLFRSGEVPPPPCVSSACPDKSCSPSEVQVVEYMKNVWSLLDFIQIFLDQLCPPKEATSYQQKPAAAPAVVVAAKYGAT</sequence>
<keyword evidence="1" id="KW-0732">Signal</keyword>
<keyword evidence="3" id="KW-1185">Reference proteome</keyword>
<organism evidence="2 3">
    <name type="scientific">Zizania palustris</name>
    <name type="common">Northern wild rice</name>
    <dbReference type="NCBI Taxonomy" id="103762"/>
    <lineage>
        <taxon>Eukaryota</taxon>
        <taxon>Viridiplantae</taxon>
        <taxon>Streptophyta</taxon>
        <taxon>Embryophyta</taxon>
        <taxon>Tracheophyta</taxon>
        <taxon>Spermatophyta</taxon>
        <taxon>Magnoliopsida</taxon>
        <taxon>Liliopsida</taxon>
        <taxon>Poales</taxon>
        <taxon>Poaceae</taxon>
        <taxon>BOP clade</taxon>
        <taxon>Oryzoideae</taxon>
        <taxon>Oryzeae</taxon>
        <taxon>Zizaniinae</taxon>
        <taxon>Zizania</taxon>
    </lineage>
</organism>
<proteinExistence type="predicted"/>
<feature type="signal peptide" evidence="1">
    <location>
        <begin position="1"/>
        <end position="29"/>
    </location>
</feature>
<feature type="chain" id="PRO_5035206429" description="Pectinesterase inhibitor domain-containing protein" evidence="1">
    <location>
        <begin position="30"/>
        <end position="233"/>
    </location>
</feature>
<dbReference type="AlphaFoldDB" id="A0A8J5WLE6"/>
<accession>A0A8J5WLE6</accession>
<dbReference type="Proteomes" id="UP000729402">
    <property type="component" value="Unassembled WGS sequence"/>
</dbReference>
<reference evidence="2" key="2">
    <citation type="submission" date="2021-02" db="EMBL/GenBank/DDBJ databases">
        <authorList>
            <person name="Kimball J.A."/>
            <person name="Haas M.W."/>
            <person name="Macchietto M."/>
            <person name="Kono T."/>
            <person name="Duquette J."/>
            <person name="Shao M."/>
        </authorList>
    </citation>
    <scope>NUCLEOTIDE SEQUENCE</scope>
    <source>
        <tissue evidence="2">Fresh leaf tissue</tissue>
    </source>
</reference>
<dbReference type="EMBL" id="JAAALK010000081">
    <property type="protein sequence ID" value="KAG8090549.1"/>
    <property type="molecule type" value="Genomic_DNA"/>
</dbReference>
<evidence type="ECO:0000313" key="2">
    <source>
        <dbReference type="EMBL" id="KAG8090549.1"/>
    </source>
</evidence>
<evidence type="ECO:0000256" key="1">
    <source>
        <dbReference type="SAM" id="SignalP"/>
    </source>
</evidence>
<evidence type="ECO:0000313" key="3">
    <source>
        <dbReference type="Proteomes" id="UP000729402"/>
    </source>
</evidence>
<name>A0A8J5WLE6_ZIZPA</name>
<comment type="caution">
    <text evidence="2">The sequence shown here is derived from an EMBL/GenBank/DDBJ whole genome shotgun (WGS) entry which is preliminary data.</text>
</comment>
<evidence type="ECO:0008006" key="4">
    <source>
        <dbReference type="Google" id="ProtNLM"/>
    </source>
</evidence>